<sequence>MGLEVIEQIVNGLVLGSMYTLVASGLSLIWGSLKMLNFTHGEFYMLGGFMTYLAITSMKLPPPIALLFAVIVVFILGAFFQKVFIRPLIDKPGWDVSHIVMTLGLSIFLQNFALNVWGEKIQNVPYFISGNLEVLGLRLSYQRIMILLVTIIVMFLLSFLLKKTRLGWALRATAQDRESATLYGINIHNVYMWTLGLSAALAALAAAMLTPIFSVNPWMGSAILTKGFIVCVLGGLGSLEGAILGGIILGTAESLCVLVWSSEWKDVVSIAILVLVLWFRPAGLFGTKEW</sequence>
<feature type="transmembrane region" description="Helical" evidence="9">
    <location>
        <begin position="12"/>
        <end position="31"/>
    </location>
</feature>
<feature type="transmembrane region" description="Helical" evidence="9">
    <location>
        <begin position="64"/>
        <end position="84"/>
    </location>
</feature>
<keyword evidence="5" id="KW-0029">Amino-acid transport</keyword>
<dbReference type="AlphaFoldDB" id="A0A1I2PLX3"/>
<evidence type="ECO:0000256" key="7">
    <source>
        <dbReference type="ARBA" id="ARBA00023136"/>
    </source>
</evidence>
<keyword evidence="3" id="KW-1003">Cell membrane</keyword>
<proteinExistence type="inferred from homology"/>
<protein>
    <submittedName>
        <fullName evidence="10">Amino acid/amide ABC transporter membrane protein 1, HAAT family (TC 3.A.1.4.-)</fullName>
    </submittedName>
</protein>
<dbReference type="OrthoDB" id="9807115at2"/>
<evidence type="ECO:0000256" key="2">
    <source>
        <dbReference type="ARBA" id="ARBA00022448"/>
    </source>
</evidence>
<dbReference type="Proteomes" id="UP000199337">
    <property type="component" value="Unassembled WGS sequence"/>
</dbReference>
<dbReference type="RefSeq" id="WP_092469026.1">
    <property type="nucleotide sequence ID" value="NZ_FOOX01000002.1"/>
</dbReference>
<feature type="transmembrane region" description="Helical" evidence="9">
    <location>
        <begin position="141"/>
        <end position="161"/>
    </location>
</feature>
<comment type="subcellular location">
    <subcellularLocation>
        <location evidence="1">Cell membrane</location>
        <topology evidence="1">Multi-pass membrane protein</topology>
    </subcellularLocation>
</comment>
<dbReference type="EMBL" id="FOOX01000002">
    <property type="protein sequence ID" value="SFG14411.1"/>
    <property type="molecule type" value="Genomic_DNA"/>
</dbReference>
<name>A0A1I2PLX3_9FIRM</name>
<evidence type="ECO:0000256" key="8">
    <source>
        <dbReference type="ARBA" id="ARBA00037998"/>
    </source>
</evidence>
<evidence type="ECO:0000256" key="3">
    <source>
        <dbReference type="ARBA" id="ARBA00022475"/>
    </source>
</evidence>
<dbReference type="InterPro" id="IPR001851">
    <property type="entry name" value="ABC_transp_permease"/>
</dbReference>
<dbReference type="PANTHER" id="PTHR11795">
    <property type="entry name" value="BRANCHED-CHAIN AMINO ACID TRANSPORT SYSTEM PERMEASE PROTEIN LIVH"/>
    <property type="match status" value="1"/>
</dbReference>
<feature type="transmembrane region" description="Helical" evidence="9">
    <location>
        <begin position="190"/>
        <end position="212"/>
    </location>
</feature>
<evidence type="ECO:0000256" key="1">
    <source>
        <dbReference type="ARBA" id="ARBA00004651"/>
    </source>
</evidence>
<evidence type="ECO:0000313" key="10">
    <source>
        <dbReference type="EMBL" id="SFG14411.1"/>
    </source>
</evidence>
<keyword evidence="2" id="KW-0813">Transport</keyword>
<dbReference type="GO" id="GO:0005886">
    <property type="term" value="C:plasma membrane"/>
    <property type="evidence" value="ECO:0007669"/>
    <property type="project" value="UniProtKB-SubCell"/>
</dbReference>
<dbReference type="CDD" id="cd06582">
    <property type="entry name" value="TM_PBP1_LivH_like"/>
    <property type="match status" value="1"/>
</dbReference>
<organism evidence="10 11">
    <name type="scientific">Desulfotruncus arcticus DSM 17038</name>
    <dbReference type="NCBI Taxonomy" id="1121424"/>
    <lineage>
        <taxon>Bacteria</taxon>
        <taxon>Bacillati</taxon>
        <taxon>Bacillota</taxon>
        <taxon>Clostridia</taxon>
        <taxon>Eubacteriales</taxon>
        <taxon>Desulfallaceae</taxon>
        <taxon>Desulfotruncus</taxon>
    </lineage>
</organism>
<keyword evidence="11" id="KW-1185">Reference proteome</keyword>
<gene>
    <name evidence="10" type="ORF">SAMN05660649_00856</name>
</gene>
<comment type="similarity">
    <text evidence="8">Belongs to the binding-protein-dependent transport system permease family. LivHM subfamily.</text>
</comment>
<dbReference type="STRING" id="341036.SAMN05660649_00856"/>
<evidence type="ECO:0000256" key="4">
    <source>
        <dbReference type="ARBA" id="ARBA00022692"/>
    </source>
</evidence>
<dbReference type="Pfam" id="PF02653">
    <property type="entry name" value="BPD_transp_2"/>
    <property type="match status" value="1"/>
</dbReference>
<dbReference type="GO" id="GO:0006865">
    <property type="term" value="P:amino acid transport"/>
    <property type="evidence" value="ECO:0007669"/>
    <property type="project" value="UniProtKB-KW"/>
</dbReference>
<evidence type="ECO:0000256" key="5">
    <source>
        <dbReference type="ARBA" id="ARBA00022970"/>
    </source>
</evidence>
<evidence type="ECO:0000256" key="6">
    <source>
        <dbReference type="ARBA" id="ARBA00022989"/>
    </source>
</evidence>
<keyword evidence="6 9" id="KW-1133">Transmembrane helix</keyword>
<reference evidence="11" key="1">
    <citation type="submission" date="2016-10" db="EMBL/GenBank/DDBJ databases">
        <authorList>
            <person name="Varghese N."/>
            <person name="Submissions S."/>
        </authorList>
    </citation>
    <scope>NUCLEOTIDE SEQUENCE [LARGE SCALE GENOMIC DNA]</scope>
    <source>
        <strain evidence="11">DSM 17038</strain>
    </source>
</reference>
<dbReference type="PANTHER" id="PTHR11795:SF445">
    <property type="entry name" value="AMINO ACID ABC TRANSPORTER PERMEASE PROTEIN"/>
    <property type="match status" value="1"/>
</dbReference>
<dbReference type="GO" id="GO:0022857">
    <property type="term" value="F:transmembrane transporter activity"/>
    <property type="evidence" value="ECO:0007669"/>
    <property type="project" value="InterPro"/>
</dbReference>
<evidence type="ECO:0000313" key="11">
    <source>
        <dbReference type="Proteomes" id="UP000199337"/>
    </source>
</evidence>
<keyword evidence="7 9" id="KW-0472">Membrane</keyword>
<keyword evidence="4 9" id="KW-0812">Transmembrane</keyword>
<accession>A0A1I2PLX3</accession>
<feature type="transmembrane region" description="Helical" evidence="9">
    <location>
        <begin position="96"/>
        <end position="117"/>
    </location>
</feature>
<feature type="transmembrane region" description="Helical" evidence="9">
    <location>
        <begin position="267"/>
        <end position="286"/>
    </location>
</feature>
<dbReference type="InterPro" id="IPR052157">
    <property type="entry name" value="BCAA_transport_permease"/>
</dbReference>
<evidence type="ECO:0000256" key="9">
    <source>
        <dbReference type="SAM" id="Phobius"/>
    </source>
</evidence>